<evidence type="ECO:0008006" key="4">
    <source>
        <dbReference type="Google" id="ProtNLM"/>
    </source>
</evidence>
<evidence type="ECO:0000256" key="1">
    <source>
        <dbReference type="SAM" id="MobiDB-lite"/>
    </source>
</evidence>
<organism evidence="2 3">
    <name type="scientific">Stagnihabitans tardus</name>
    <dbReference type="NCBI Taxonomy" id="2699202"/>
    <lineage>
        <taxon>Bacteria</taxon>
        <taxon>Pseudomonadati</taxon>
        <taxon>Pseudomonadota</taxon>
        <taxon>Alphaproteobacteria</taxon>
        <taxon>Rhodobacterales</taxon>
        <taxon>Paracoccaceae</taxon>
        <taxon>Stagnihabitans</taxon>
    </lineage>
</organism>
<feature type="region of interest" description="Disordered" evidence="1">
    <location>
        <begin position="1"/>
        <end position="52"/>
    </location>
</feature>
<sequence>MSKEWAGEPAARGEATPVPVPTAAVRAPEVRPLAQRPQTSGADLEAIPPESRREYFSVRLTHSGEAREFTDPREAGAAFFRADPAERPSVTHVDGNTARTMARTEIHGRNEAGEPRHVKSLPNSHAPDAAFRTGFYDAMEVSISERLSNADRGAEVSPKGTEHAVSARTTEARIDAQLKDDLETYAGARPERAAALWAEHGEGPPPGLQFQAAVNSREEGMVRADAGVPEVVPAHQRGVTLGVELRSPPDEPKRETAIYAGEDAQLILSLGRNDSQTRRLADDLVADPGFRKAVAAHVPDAEETLGRGDFIDGGSIGHLPDRVLTVTAQTREGQSATLVQFPDQSVVSRAVANHLSESPVLQAFAAEERVRTQDWRDPSASLSAWVEATDARIGKLPWDAQDDLRKEMYGIAAEAAAAFGLDREKASFDAAPRSTLYGASLHAETLTLGGEAKVLTPESRERVRETLTTEAEAIGIDPAKITRRLETGAVNARQEAGWVQSDIREVASRHRLDMGDDDDRSQAAKLVDRFYQKAADTLREAHGTEQVLDRAPDHGRVLGALAALAKVNAIQGAASFKSDDQARSFAEDLKSEFGQGVIRDLAAGRTEALAKDVPNPATRAAMAEALVSAAKEHPGIGLTPAEIEAAGQRHVPRAEALAPEGKRQPQRIHTHSTDREL</sequence>
<feature type="compositionally biased region" description="Low complexity" evidence="1">
    <location>
        <begin position="14"/>
        <end position="32"/>
    </location>
</feature>
<reference evidence="2" key="1">
    <citation type="submission" date="2020-01" db="EMBL/GenBank/DDBJ databases">
        <authorList>
            <person name="Chen W.-M."/>
        </authorList>
    </citation>
    <scope>NUCLEOTIDE SEQUENCE</scope>
    <source>
        <strain evidence="2">CYK-10</strain>
    </source>
</reference>
<dbReference type="Proteomes" id="UP001193501">
    <property type="component" value="Unassembled WGS sequence"/>
</dbReference>
<comment type="caution">
    <text evidence="2">The sequence shown here is derived from an EMBL/GenBank/DDBJ whole genome shotgun (WGS) entry which is preliminary data.</text>
</comment>
<dbReference type="AlphaFoldDB" id="A0AAE4YD17"/>
<dbReference type="RefSeq" id="WP_168776004.1">
    <property type="nucleotide sequence ID" value="NZ_JAABNR010000019.1"/>
</dbReference>
<keyword evidence="3" id="KW-1185">Reference proteome</keyword>
<gene>
    <name evidence="2" type="ORF">GV832_16550</name>
</gene>
<evidence type="ECO:0000313" key="2">
    <source>
        <dbReference type="EMBL" id="NBZ89201.1"/>
    </source>
</evidence>
<evidence type="ECO:0000313" key="3">
    <source>
        <dbReference type="Proteomes" id="UP001193501"/>
    </source>
</evidence>
<proteinExistence type="predicted"/>
<accession>A0AAE4YD17</accession>
<protein>
    <recommendedName>
        <fullName evidence="4">Large polyvalent protein-associated domain-containing protein</fullName>
    </recommendedName>
</protein>
<name>A0AAE4YD17_9RHOB</name>
<dbReference type="EMBL" id="JAABNR010000019">
    <property type="protein sequence ID" value="NBZ89201.1"/>
    <property type="molecule type" value="Genomic_DNA"/>
</dbReference>
<feature type="region of interest" description="Disordered" evidence="1">
    <location>
        <begin position="648"/>
        <end position="677"/>
    </location>
</feature>